<feature type="binding site" evidence="1">
    <location>
        <position position="215"/>
    </location>
    <ligand>
        <name>substrate</name>
    </ligand>
</feature>
<evidence type="ECO:0000313" key="4">
    <source>
        <dbReference type="EMBL" id="GAA95500.1"/>
    </source>
</evidence>
<dbReference type="OrthoDB" id="545910at2759"/>
<feature type="region of interest" description="Disordered" evidence="2">
    <location>
        <begin position="29"/>
        <end position="57"/>
    </location>
</feature>
<feature type="domain" description="Fe2OG dioxygenase" evidence="3">
    <location>
        <begin position="193"/>
        <end position="290"/>
    </location>
</feature>
<name>G7DY40_MIXOS</name>
<dbReference type="Proteomes" id="UP000009131">
    <property type="component" value="Unassembled WGS sequence"/>
</dbReference>
<dbReference type="PROSITE" id="PS51471">
    <property type="entry name" value="FE2OG_OXY"/>
    <property type="match status" value="1"/>
</dbReference>
<dbReference type="PANTHER" id="PTHR31573:SF1">
    <property type="entry name" value="DNA OXIDATIVE DEMETHYLASE ALKBH2"/>
    <property type="match status" value="1"/>
</dbReference>
<evidence type="ECO:0000313" key="5">
    <source>
        <dbReference type="Proteomes" id="UP000009131"/>
    </source>
</evidence>
<dbReference type="PANTHER" id="PTHR31573">
    <property type="entry name" value="ALPHA-KETOGLUTARATE-DEPENDENT DIOXYGENASE ALKB HOMOLOG 2"/>
    <property type="match status" value="1"/>
</dbReference>
<dbReference type="InterPro" id="IPR032852">
    <property type="entry name" value="ALKBH2"/>
</dbReference>
<evidence type="ECO:0000256" key="1">
    <source>
        <dbReference type="PIRSR" id="PIRSR632852-1"/>
    </source>
</evidence>
<dbReference type="HOGENOM" id="CLU_834421_0_0_1"/>
<evidence type="ECO:0000256" key="2">
    <source>
        <dbReference type="SAM" id="MobiDB-lite"/>
    </source>
</evidence>
<dbReference type="EMBL" id="BABT02000062">
    <property type="protein sequence ID" value="GAA95500.1"/>
    <property type="molecule type" value="Genomic_DNA"/>
</dbReference>
<feature type="binding site" evidence="1">
    <location>
        <position position="200"/>
    </location>
    <ligand>
        <name>2-oxoglutarate</name>
        <dbReference type="ChEBI" id="CHEBI:16810"/>
    </ligand>
</feature>
<feature type="binding site" evidence="1">
    <location>
        <position position="281"/>
    </location>
    <ligand>
        <name>2-oxoglutarate</name>
        <dbReference type="ChEBI" id="CHEBI:16810"/>
    </ligand>
</feature>
<evidence type="ECO:0000259" key="3">
    <source>
        <dbReference type="PROSITE" id="PS51471"/>
    </source>
</evidence>
<dbReference type="AlphaFoldDB" id="G7DY40"/>
<sequence length="323" mass="36330">MTDTTLLAPIELSDDDSDELIFVSSVKLGKRKSSDSPKPRKALKQTSLQAAPVTPTADRSDAAKAQLIQLGQSPGSGSFAIHPHIFDLEAAFTRKAAKPIIKPPDLDLLLFKPLMTPEGCSKVYSYLLNELPWYKVKYTVRKGIDIVTPRYTTVFGQDDTKTQALSRYKKRPRPIPYLLEELKRHVESISGATYNFVLCNFYSDGKDSISWHSDDEAFLGPQPTISSLSLGGARDFYIKHKADGTDKHHFSLQDGDLLVMRGKTQERYLHSIPKRAVARPRINITFRRAINTYGTDNYYKYNVGDGPIYRFRDGKMCLADSTD</sequence>
<dbReference type="InterPro" id="IPR037151">
    <property type="entry name" value="AlkB-like_sf"/>
</dbReference>
<dbReference type="STRING" id="764103.G7DY40"/>
<dbReference type="GO" id="GO:0035516">
    <property type="term" value="F:broad specificity oxidative DNA demethylase activity"/>
    <property type="evidence" value="ECO:0007669"/>
    <property type="project" value="TreeGrafter"/>
</dbReference>
<dbReference type="InterPro" id="IPR005123">
    <property type="entry name" value="Oxoglu/Fe-dep_dioxygenase_dom"/>
</dbReference>
<feature type="binding site" evidence="1">
    <location>
        <position position="270"/>
    </location>
    <ligand>
        <name>2-oxoglutarate</name>
        <dbReference type="ChEBI" id="CHEBI:16810"/>
    </ligand>
</feature>
<dbReference type="eggNOG" id="ENOG502R3Q4">
    <property type="taxonomic scope" value="Eukaryota"/>
</dbReference>
<dbReference type="GO" id="GO:0008198">
    <property type="term" value="F:ferrous iron binding"/>
    <property type="evidence" value="ECO:0007669"/>
    <property type="project" value="TreeGrafter"/>
</dbReference>
<feature type="binding site" evidence="1">
    <location>
        <position position="202"/>
    </location>
    <ligand>
        <name>2-oxoglutarate</name>
        <dbReference type="ChEBI" id="CHEBI:16810"/>
    </ligand>
</feature>
<keyword evidence="5" id="KW-1185">Reference proteome</keyword>
<dbReference type="Gene3D" id="2.60.120.590">
    <property type="entry name" value="Alpha-ketoglutarate-dependent dioxygenase AlkB-like"/>
    <property type="match status" value="1"/>
</dbReference>
<gene>
    <name evidence="4" type="primary">Mo02155</name>
    <name evidence="4" type="ORF">E5Q_02155</name>
</gene>
<dbReference type="GO" id="GO:0051747">
    <property type="term" value="F:cytosine C-5 DNA demethylase activity"/>
    <property type="evidence" value="ECO:0007669"/>
    <property type="project" value="TreeGrafter"/>
</dbReference>
<dbReference type="GO" id="GO:0006307">
    <property type="term" value="P:DNA alkylation repair"/>
    <property type="evidence" value="ECO:0007669"/>
    <property type="project" value="TreeGrafter"/>
</dbReference>
<feature type="binding site" evidence="1">
    <location>
        <position position="285"/>
    </location>
    <ligand>
        <name>2-oxoglutarate</name>
        <dbReference type="ChEBI" id="CHEBI:16810"/>
    </ligand>
</feature>
<proteinExistence type="predicted"/>
<accession>G7DY40</accession>
<comment type="caution">
    <text evidence="4">The sequence shown here is derived from an EMBL/GenBank/DDBJ whole genome shotgun (WGS) entry which is preliminary data.</text>
</comment>
<dbReference type="SUPFAM" id="SSF51197">
    <property type="entry name" value="Clavaminate synthase-like"/>
    <property type="match status" value="1"/>
</dbReference>
<organism evidence="4 5">
    <name type="scientific">Mixia osmundae (strain CBS 9802 / IAM 14324 / JCM 22182 / KY 12970)</name>
    <dbReference type="NCBI Taxonomy" id="764103"/>
    <lineage>
        <taxon>Eukaryota</taxon>
        <taxon>Fungi</taxon>
        <taxon>Dikarya</taxon>
        <taxon>Basidiomycota</taxon>
        <taxon>Pucciniomycotina</taxon>
        <taxon>Mixiomycetes</taxon>
        <taxon>Mixiales</taxon>
        <taxon>Mixiaceae</taxon>
        <taxon>Mixia</taxon>
    </lineage>
</organism>
<reference evidence="4 5" key="2">
    <citation type="journal article" date="2012" name="Open Biol.">
        <title>Characteristics of nucleosomes and linker DNA regions on the genome of the basidiomycete Mixia osmundae revealed by mono- and dinucleosome mapping.</title>
        <authorList>
            <person name="Nishida H."/>
            <person name="Kondo S."/>
            <person name="Matsumoto T."/>
            <person name="Suzuki Y."/>
            <person name="Yoshikawa H."/>
            <person name="Taylor T.D."/>
            <person name="Sugiyama J."/>
        </authorList>
    </citation>
    <scope>NUCLEOTIDE SEQUENCE [LARGE SCALE GENOMIC DNA]</scope>
    <source>
        <strain evidence="5">CBS 9802 / IAM 14324 / JCM 22182 / KY 12970</strain>
    </source>
</reference>
<dbReference type="Pfam" id="PF13532">
    <property type="entry name" value="2OG-FeII_Oxy_2"/>
    <property type="match status" value="1"/>
</dbReference>
<protein>
    <recommendedName>
        <fullName evidence="3">Fe2OG dioxygenase domain-containing protein</fullName>
    </recommendedName>
</protein>
<dbReference type="InterPro" id="IPR027450">
    <property type="entry name" value="AlkB-like"/>
</dbReference>
<feature type="binding site" evidence="1">
    <location>
        <position position="212"/>
    </location>
    <ligand>
        <name>2-oxoglutarate</name>
        <dbReference type="ChEBI" id="CHEBI:16810"/>
    </ligand>
</feature>
<feature type="binding site" evidence="1">
    <location>
        <position position="287"/>
    </location>
    <ligand>
        <name>2-oxoglutarate</name>
        <dbReference type="ChEBI" id="CHEBI:16810"/>
    </ligand>
</feature>
<reference evidence="4 5" key="1">
    <citation type="journal article" date="2011" name="J. Gen. Appl. Microbiol.">
        <title>Draft genome sequencing of the enigmatic basidiomycete Mixia osmundae.</title>
        <authorList>
            <person name="Nishida H."/>
            <person name="Nagatsuka Y."/>
            <person name="Sugiyama J."/>
        </authorList>
    </citation>
    <scope>NUCLEOTIDE SEQUENCE [LARGE SCALE GENOMIC DNA]</scope>
    <source>
        <strain evidence="5">CBS 9802 / IAM 14324 / JCM 22182 / KY 12970</strain>
    </source>
</reference>
<dbReference type="InParanoid" id="G7DY40"/>